<dbReference type="AlphaFoldDB" id="A0A562M2I0"/>
<dbReference type="RefSeq" id="WP_144811025.1">
    <property type="nucleotide sequence ID" value="NZ_VLKP01000001.1"/>
</dbReference>
<accession>A0A562M2I0</accession>
<comment type="similarity">
    <text evidence="1">Belongs to the CcdB toxin family.</text>
</comment>
<dbReference type="Pfam" id="PF01845">
    <property type="entry name" value="CcdB"/>
    <property type="match status" value="1"/>
</dbReference>
<keyword evidence="5" id="KW-0804">Transcription</keyword>
<dbReference type="InterPro" id="IPR002712">
    <property type="entry name" value="CcdB"/>
</dbReference>
<dbReference type="Proteomes" id="UP000316471">
    <property type="component" value="Unassembled WGS sequence"/>
</dbReference>
<proteinExistence type="inferred from homology"/>
<comment type="caution">
    <text evidence="8">The sequence shown here is derived from an EMBL/GenBank/DDBJ whole genome shotgun (WGS) entry which is preliminary data.</text>
</comment>
<evidence type="ECO:0000313" key="9">
    <source>
        <dbReference type="Proteomes" id="UP000316471"/>
    </source>
</evidence>
<evidence type="ECO:0000256" key="7">
    <source>
        <dbReference type="ARBA" id="ARBA00033135"/>
    </source>
</evidence>
<evidence type="ECO:0000256" key="6">
    <source>
        <dbReference type="ARBA" id="ARBA00029628"/>
    </source>
</evidence>
<gene>
    <name evidence="8" type="ORF">IP93_00150</name>
</gene>
<evidence type="ECO:0000313" key="8">
    <source>
        <dbReference type="EMBL" id="TWI14157.1"/>
    </source>
</evidence>
<sequence length="106" mass="11357">MRQFCVYRNRNAATHSAYPLLLNVQSDLISETGTRVVVPMVPVVRGRHPPPISSLAPMLEVNGKSHVLVVPLLAATEVADLGVIEADLSHERAAILAALDLLISGI</sequence>
<dbReference type="EMBL" id="VLKP01000001">
    <property type="protein sequence ID" value="TWI14157.1"/>
    <property type="molecule type" value="Genomic_DNA"/>
</dbReference>
<evidence type="ECO:0000256" key="2">
    <source>
        <dbReference type="ARBA" id="ARBA00015075"/>
    </source>
</evidence>
<keyword evidence="4" id="KW-0805">Transcription regulation</keyword>
<dbReference type="GO" id="GO:0006276">
    <property type="term" value="P:plasmid maintenance"/>
    <property type="evidence" value="ECO:0007669"/>
    <property type="project" value="InterPro"/>
</dbReference>
<evidence type="ECO:0000256" key="5">
    <source>
        <dbReference type="ARBA" id="ARBA00023163"/>
    </source>
</evidence>
<organism evidence="8 9">
    <name type="scientific">Aerolutibacter ruishenii</name>
    <dbReference type="NCBI Taxonomy" id="686800"/>
    <lineage>
        <taxon>Bacteria</taxon>
        <taxon>Pseudomonadati</taxon>
        <taxon>Pseudomonadota</taxon>
        <taxon>Gammaproteobacteria</taxon>
        <taxon>Lysobacterales</taxon>
        <taxon>Lysobacteraceae</taxon>
        <taxon>Aerolutibacter</taxon>
    </lineage>
</organism>
<dbReference type="Gene3D" id="2.30.30.110">
    <property type="match status" value="1"/>
</dbReference>
<dbReference type="SUPFAM" id="SSF50118">
    <property type="entry name" value="Cell growth inhibitor/plasmid maintenance toxic component"/>
    <property type="match status" value="1"/>
</dbReference>
<evidence type="ECO:0000256" key="1">
    <source>
        <dbReference type="ARBA" id="ARBA00005230"/>
    </source>
</evidence>
<name>A0A562M2I0_9GAMM</name>
<keyword evidence="9" id="KW-1185">Reference proteome</keyword>
<dbReference type="OrthoDB" id="9813510at2"/>
<dbReference type="GO" id="GO:0008657">
    <property type="term" value="F:DNA topoisomerase type II (double strand cut, ATP-hydrolyzing) inhibitor activity"/>
    <property type="evidence" value="ECO:0007669"/>
    <property type="project" value="InterPro"/>
</dbReference>
<keyword evidence="3" id="KW-0678">Repressor</keyword>
<evidence type="ECO:0000256" key="4">
    <source>
        <dbReference type="ARBA" id="ARBA00023015"/>
    </source>
</evidence>
<evidence type="ECO:0000256" key="3">
    <source>
        <dbReference type="ARBA" id="ARBA00022491"/>
    </source>
</evidence>
<reference evidence="8 9" key="1">
    <citation type="journal article" date="2015" name="Stand. Genomic Sci.">
        <title>Genomic Encyclopedia of Bacterial and Archaeal Type Strains, Phase III: the genomes of soil and plant-associated and newly described type strains.</title>
        <authorList>
            <person name="Whitman W.B."/>
            <person name="Woyke T."/>
            <person name="Klenk H.P."/>
            <person name="Zhou Y."/>
            <person name="Lilburn T.G."/>
            <person name="Beck B.J."/>
            <person name="De Vos P."/>
            <person name="Vandamme P."/>
            <person name="Eisen J.A."/>
            <person name="Garrity G."/>
            <person name="Hugenholtz P."/>
            <person name="Kyrpides N.C."/>
        </authorList>
    </citation>
    <scope>NUCLEOTIDE SEQUENCE [LARGE SCALE GENOMIC DNA]</scope>
    <source>
        <strain evidence="8 9">CGMCC 1.10136</strain>
    </source>
</reference>
<protein>
    <recommendedName>
        <fullName evidence="2">Toxin CcdB</fullName>
    </recommendedName>
    <alternativeName>
        <fullName evidence="7">Cytotoxic protein CcdB</fullName>
    </alternativeName>
    <alternativeName>
        <fullName evidence="6">Protein LetD</fullName>
    </alternativeName>
</protein>
<dbReference type="InterPro" id="IPR011067">
    <property type="entry name" value="Plasmid_toxin/cell-grow_inhib"/>
</dbReference>